<dbReference type="Pfam" id="PF15625">
    <property type="entry name" value="CC2D2AN-C2"/>
    <property type="match status" value="1"/>
</dbReference>
<dbReference type="InterPro" id="IPR000008">
    <property type="entry name" value="C2_dom"/>
</dbReference>
<feature type="compositionally biased region" description="Polar residues" evidence="1">
    <location>
        <begin position="24"/>
        <end position="35"/>
    </location>
</feature>
<dbReference type="OrthoDB" id="2162143at2759"/>
<reference evidence="3" key="2">
    <citation type="journal article" date="2007" name="Science">
        <title>Genome sequence of Aedes aegypti, a major arbovirus vector.</title>
        <authorList>
            <person name="Nene V."/>
            <person name="Wortman J.R."/>
            <person name="Lawson D."/>
            <person name="Haas B."/>
            <person name="Kodira C."/>
            <person name="Tu Z.J."/>
            <person name="Loftus B."/>
            <person name="Xi Z."/>
            <person name="Megy K."/>
            <person name="Grabherr M."/>
            <person name="Ren Q."/>
            <person name="Zdobnov E.M."/>
            <person name="Lobo N.F."/>
            <person name="Campbell K.S."/>
            <person name="Brown S.E."/>
            <person name="Bonaldo M.F."/>
            <person name="Zhu J."/>
            <person name="Sinkins S.P."/>
            <person name="Hogenkamp D.G."/>
            <person name="Amedeo P."/>
            <person name="Arensburger P."/>
            <person name="Atkinson P.W."/>
            <person name="Bidwell S."/>
            <person name="Biedler J."/>
            <person name="Birney E."/>
            <person name="Bruggner R.V."/>
            <person name="Costas J."/>
            <person name="Coy M.R."/>
            <person name="Crabtree J."/>
            <person name="Crawford M."/>
            <person name="Debruyn B."/>
            <person name="Decaprio D."/>
            <person name="Eiglmeier K."/>
            <person name="Eisenstadt E."/>
            <person name="El-Dorry H."/>
            <person name="Gelbart W.M."/>
            <person name="Gomes S.L."/>
            <person name="Hammond M."/>
            <person name="Hannick L.I."/>
            <person name="Hogan J.R."/>
            <person name="Holmes M.H."/>
            <person name="Jaffe D."/>
            <person name="Johnston J.S."/>
            <person name="Kennedy R.C."/>
            <person name="Koo H."/>
            <person name="Kravitz S."/>
            <person name="Kriventseva E.V."/>
            <person name="Kulp D."/>
            <person name="Labutti K."/>
            <person name="Lee E."/>
            <person name="Li S."/>
            <person name="Lovin D.D."/>
            <person name="Mao C."/>
            <person name="Mauceli E."/>
            <person name="Menck C.F."/>
            <person name="Miller J.R."/>
            <person name="Montgomery P."/>
            <person name="Mori A."/>
            <person name="Nascimento A.L."/>
            <person name="Naveira H.F."/>
            <person name="Nusbaum C."/>
            <person name="O'leary S."/>
            <person name="Orvis J."/>
            <person name="Pertea M."/>
            <person name="Quesneville H."/>
            <person name="Reidenbach K.R."/>
            <person name="Rogers Y.H."/>
            <person name="Roth C.W."/>
            <person name="Schneider J.R."/>
            <person name="Schatz M."/>
            <person name="Shumway M."/>
            <person name="Stanke M."/>
            <person name="Stinson E.O."/>
            <person name="Tubio J.M."/>
            <person name="Vanzee J.P."/>
            <person name="Verjovski-Almeida S."/>
            <person name="Werner D."/>
            <person name="White O."/>
            <person name="Wyder S."/>
            <person name="Zeng Q."/>
            <person name="Zhao Q."/>
            <person name="Zhao Y."/>
            <person name="Hill C.A."/>
            <person name="Raikhel A.S."/>
            <person name="Soares M.B."/>
            <person name="Knudson D.L."/>
            <person name="Lee N.H."/>
            <person name="Galagan J."/>
            <person name="Salzberg S.L."/>
            <person name="Paulsen I.T."/>
            <person name="Dimopoulos G."/>
            <person name="Collins F.H."/>
            <person name="Birren B."/>
            <person name="Fraser-Liggett C.M."/>
            <person name="Severson D.W."/>
        </authorList>
    </citation>
    <scope>NUCLEOTIDE SEQUENCE [LARGE SCALE GENOMIC DNA]</scope>
    <source>
        <strain evidence="3">Liverpool</strain>
    </source>
</reference>
<protein>
    <submittedName>
        <fullName evidence="3">AAEL007276-PA</fullName>
    </submittedName>
</protein>
<accession>A0A1S4FFZ1</accession>
<dbReference type="Proteomes" id="UP000682892">
    <property type="component" value="Unassembled WGS sequence"/>
</dbReference>
<dbReference type="InterPro" id="IPR035892">
    <property type="entry name" value="C2_domain_sf"/>
</dbReference>
<dbReference type="InterPro" id="IPR028928">
    <property type="entry name" value="CC2D2AN-C2"/>
</dbReference>
<organism evidence="3 4">
    <name type="scientific">Aedes aegypti</name>
    <name type="common">Yellowfever mosquito</name>
    <name type="synonym">Culex aegypti</name>
    <dbReference type="NCBI Taxonomy" id="7159"/>
    <lineage>
        <taxon>Eukaryota</taxon>
        <taxon>Metazoa</taxon>
        <taxon>Ecdysozoa</taxon>
        <taxon>Arthropoda</taxon>
        <taxon>Hexapoda</taxon>
        <taxon>Insecta</taxon>
        <taxon>Pterygota</taxon>
        <taxon>Neoptera</taxon>
        <taxon>Endopterygota</taxon>
        <taxon>Diptera</taxon>
        <taxon>Nematocera</taxon>
        <taxon>Culicoidea</taxon>
        <taxon>Culicidae</taxon>
        <taxon>Culicinae</taxon>
        <taxon>Aedini</taxon>
        <taxon>Aedes</taxon>
        <taxon>Stegomyia</taxon>
    </lineage>
</organism>
<name>A0A1S4FFZ1_AEDAE</name>
<dbReference type="GO" id="GO:1904491">
    <property type="term" value="P:protein localization to ciliary transition zone"/>
    <property type="evidence" value="ECO:0007669"/>
    <property type="project" value="TreeGrafter"/>
</dbReference>
<dbReference type="KEGG" id="aag:5568985"/>
<reference evidence="3" key="3">
    <citation type="submission" date="2012-09" db="EMBL/GenBank/DDBJ databases">
        <authorList>
            <consortium name="VectorBase"/>
        </authorList>
    </citation>
    <scope>NUCLEOTIDE SEQUENCE</scope>
    <source>
        <strain evidence="3">Liverpool</strain>
    </source>
</reference>
<dbReference type="OMA" id="IYWPETI"/>
<feature type="compositionally biased region" description="Basic residues" evidence="1">
    <location>
        <begin position="7"/>
        <end position="23"/>
    </location>
</feature>
<dbReference type="Pfam" id="PF24656">
    <property type="entry name" value="CEPT76_peptidase"/>
    <property type="match status" value="1"/>
</dbReference>
<dbReference type="SMART" id="SM00239">
    <property type="entry name" value="C2"/>
    <property type="match status" value="1"/>
</dbReference>
<dbReference type="EMBL" id="CH477431">
    <property type="protein sequence ID" value="EAT41051.1"/>
    <property type="molecule type" value="Genomic_DNA"/>
</dbReference>
<feature type="domain" description="C2" evidence="2">
    <location>
        <begin position="805"/>
        <end position="961"/>
    </location>
</feature>
<gene>
    <name evidence="3" type="ORF">AaeL_AAEL007276</name>
</gene>
<evidence type="ECO:0000256" key="1">
    <source>
        <dbReference type="SAM" id="MobiDB-lite"/>
    </source>
</evidence>
<proteinExistence type="predicted"/>
<dbReference type="PANTHER" id="PTHR20837">
    <property type="entry name" value="CENTROSOMAL PROTEIN-RELATED"/>
    <property type="match status" value="1"/>
</dbReference>
<dbReference type="Gene3D" id="2.60.40.150">
    <property type="entry name" value="C2 domain"/>
    <property type="match status" value="1"/>
</dbReference>
<feature type="region of interest" description="Disordered" evidence="1">
    <location>
        <begin position="110"/>
        <end position="142"/>
    </location>
</feature>
<dbReference type="Pfam" id="PF24652">
    <property type="entry name" value="CEP76_C"/>
    <property type="match status" value="1"/>
</dbReference>
<dbReference type="InterPro" id="IPR056290">
    <property type="entry name" value="CEPT76/DRC7_peptidase-like_dom"/>
</dbReference>
<feature type="region of interest" description="Disordered" evidence="1">
    <location>
        <begin position="1"/>
        <end position="56"/>
    </location>
</feature>
<feature type="compositionally biased region" description="Polar residues" evidence="1">
    <location>
        <begin position="123"/>
        <end position="142"/>
    </location>
</feature>
<dbReference type="InterPro" id="IPR056288">
    <property type="entry name" value="CEP76_C"/>
</dbReference>
<dbReference type="GO" id="GO:1905515">
    <property type="term" value="P:non-motile cilium assembly"/>
    <property type="evidence" value="ECO:0007669"/>
    <property type="project" value="TreeGrafter"/>
</dbReference>
<dbReference type="InterPro" id="IPR052434">
    <property type="entry name" value="Tectonic-like_complex_comp"/>
</dbReference>
<evidence type="ECO:0000313" key="3">
    <source>
        <dbReference type="EMBL" id="EAT41051.1"/>
    </source>
</evidence>
<dbReference type="CTD" id="57545"/>
<dbReference type="Pfam" id="PF00168">
    <property type="entry name" value="C2"/>
    <property type="match status" value="1"/>
</dbReference>
<dbReference type="PROSITE" id="PS50004">
    <property type="entry name" value="C2"/>
    <property type="match status" value="1"/>
</dbReference>
<evidence type="ECO:0000259" key="2">
    <source>
        <dbReference type="PROSITE" id="PS50004"/>
    </source>
</evidence>
<dbReference type="SUPFAM" id="SSF49562">
    <property type="entry name" value="C2 domain (Calcium/lipid-binding domain, CaLB)"/>
    <property type="match status" value="1"/>
</dbReference>
<dbReference type="HOGENOM" id="CLU_001707_0_0_1"/>
<dbReference type="PANTHER" id="PTHR20837:SF0">
    <property type="entry name" value="COILED-COIL AND C2 DOMAIN-CONTAINING PROTEIN 2A"/>
    <property type="match status" value="1"/>
</dbReference>
<reference evidence="3" key="1">
    <citation type="submission" date="2005-10" db="EMBL/GenBank/DDBJ databases">
        <authorList>
            <person name="Loftus B.J."/>
            <person name="Nene V.M."/>
            <person name="Hannick L.I."/>
            <person name="Bidwell S."/>
            <person name="Haas B."/>
            <person name="Amedeo P."/>
            <person name="Orvis J."/>
            <person name="Wortman J.R."/>
            <person name="White O.R."/>
            <person name="Salzberg S."/>
            <person name="Shumway M."/>
            <person name="Koo H."/>
            <person name="Zhao Y."/>
            <person name="Holmes M."/>
            <person name="Miller J."/>
            <person name="Schatz M."/>
            <person name="Pop M."/>
            <person name="Pai G."/>
            <person name="Utterback T."/>
            <person name="Rogers Y.-H."/>
            <person name="Kravitz S."/>
            <person name="Fraser C.M."/>
        </authorList>
    </citation>
    <scope>NUCLEOTIDE SEQUENCE</scope>
    <source>
        <strain evidence="3">Liverpool</strain>
    </source>
</reference>
<evidence type="ECO:0000313" key="4">
    <source>
        <dbReference type="Proteomes" id="UP000682892"/>
    </source>
</evidence>
<dbReference type="GO" id="GO:0035869">
    <property type="term" value="C:ciliary transition zone"/>
    <property type="evidence" value="ECO:0007669"/>
    <property type="project" value="TreeGrafter"/>
</dbReference>
<sequence length="1374" mass="160469">MADLKPKSPRKRRTRARHRKRQSQSKITKQLQPNIAAQPEPTVEPLTMRKPKPQLNPDYIREELEIKSSLERFKIDDRTDPLDDYAREVLFFVDSIPEVYYDAHENLEDVTEQTEPDPHEKSPSIQTVSNAQDSPTHLASSYVQPEEDQVIEPYTLQKITFDDENLLFIPSKHVSDIIPTLEEVSVHSGEGSGSVANLRIKPNLDAVNKSRMINRLLEQEQEEWFDTSGDLANLQNFITDKRVKGVCGKNFIPYFVEPMPLSQTAEQLPMERTLKILIGKLRFENHPSFDEIVRLRLKLEQYYKQYYTNRKLKVIPVLQQKLDDLRQTNEESSNADDVGFKIERRELRKLIYKEAKSERQHEQQIVKIWKELKDKKSDQGLKLTINDEDTDQQAEKDNWNNRYATELEETLEEEHELYIKEKHDYKSYLRDLEQNIDKAEILTVQKPKKPDISRLKQEFEKSFNESFRAPDEPLISLVLQKDTQSAFETNLKKELRYKIKFYIDEKHVASTKSRQFQNNFLVDFNTSFSIKLTTKIPETMKIELYEKNRLKIKLKLAEIFIPLPSANELFDDEEYVQYEFSSGKLFKPNEYRNGKIDLKVGWLEQVGSCFPSPSKRRTVPKRVQLSKDLIQKWFDEQALDPNDSDAEILMKALEKGRQEQDSDDEKDDLQEKDEPFVFNEDLLAFCSEEEINGNERLNMLSQRFYSNLKYKNIKFIPQLEREVEIPDETQIIDETLGTDPIDLQRHRGKKYLKKVYDTITNHCSVINQDKIDDNLLIGDQIPTFGTLSLAFFEIFGPRRPLKPSRRSPMSRTSIRVSDVNQFKIVVTIVRAFGIPSRSEDHQLLSAGRRNSNMSSTKFSFRASNVRPYITISIKDKILRTSTVDGTNPTWNEQLAIPLDANSDQMRKYLNIDLYDEFMEDLLEDDRSRPTEVYQRISSKWLGQLRIPISTIYLNQRIEGTFEIRTPPILFGYTRSNTNESPEYTSMLIGSSLPDMRELTHISLFINLEPNVEIPRIDTNELECVELEQTKARIYLWFEEYRNEFPSRAKLPLVTLLSGKRVCVTRLLGPVNVPFVIDENVERMIRRYVSLIPVYYNTDACSQLGGIWLTNREMINIMCASPKDLGVLLVCFYIILEFDAYLVLGHSLLTGDCTFVLLREGNEYFIVDPTSGKKYNSTDTYCPLTRIYYIVNQDNVWGNIQKENRVFLTQLDVSKSAYWRPLFNRSHEAPTGCVHDGNFLYKNSLNVRDLQKTIERKIMKKIAIWRTHRKTIWNRYISDQLKYALSALEVDLCMETNTDRHLDVFNQLFASYKINGFPINLPYTNLSTIIAQVKSTGIHLNSENKVEFSLGVFIKEYPSNIYSVWIFLVSLVPKV</sequence>